<dbReference type="EMBL" id="CM047583">
    <property type="protein sequence ID" value="KAI9913284.1"/>
    <property type="molecule type" value="Genomic_DNA"/>
</dbReference>
<protein>
    <submittedName>
        <fullName evidence="1">Uncharacterized protein</fullName>
    </submittedName>
</protein>
<sequence>MYSIVSGSTPKRAIFGELLIGFFFNGKDYGGDFGFSLTFPQLMVIVSVLSLPVLPITWFFIQEKKWSP</sequence>
<gene>
    <name evidence="1" type="ORF">PsorP6_005719</name>
</gene>
<dbReference type="Proteomes" id="UP001163321">
    <property type="component" value="Chromosome 4"/>
</dbReference>
<evidence type="ECO:0000313" key="1">
    <source>
        <dbReference type="EMBL" id="KAI9913284.1"/>
    </source>
</evidence>
<evidence type="ECO:0000313" key="2">
    <source>
        <dbReference type="Proteomes" id="UP001163321"/>
    </source>
</evidence>
<accession>A0ACC0W3H1</accession>
<comment type="caution">
    <text evidence="1">The sequence shown here is derived from an EMBL/GenBank/DDBJ whole genome shotgun (WGS) entry which is preliminary data.</text>
</comment>
<proteinExistence type="predicted"/>
<name>A0ACC0W3H1_9STRA</name>
<organism evidence="1 2">
    <name type="scientific">Peronosclerospora sorghi</name>
    <dbReference type="NCBI Taxonomy" id="230839"/>
    <lineage>
        <taxon>Eukaryota</taxon>
        <taxon>Sar</taxon>
        <taxon>Stramenopiles</taxon>
        <taxon>Oomycota</taxon>
        <taxon>Peronosporomycetes</taxon>
        <taxon>Peronosporales</taxon>
        <taxon>Peronosporaceae</taxon>
        <taxon>Peronosclerospora</taxon>
    </lineage>
</organism>
<reference evidence="1 2" key="1">
    <citation type="journal article" date="2022" name="bioRxiv">
        <title>The genome of the oomycete Peronosclerospora sorghi, a cosmopolitan pathogen of maize and sorghum, is inflated with dispersed pseudogenes.</title>
        <authorList>
            <person name="Fletcher K."/>
            <person name="Martin F."/>
            <person name="Isakeit T."/>
            <person name="Cavanaugh K."/>
            <person name="Magill C."/>
            <person name="Michelmore R."/>
        </authorList>
    </citation>
    <scope>NUCLEOTIDE SEQUENCE [LARGE SCALE GENOMIC DNA]</scope>
    <source>
        <strain evidence="1">P6</strain>
    </source>
</reference>
<keyword evidence="2" id="KW-1185">Reference proteome</keyword>